<gene>
    <name evidence="2" type="ORF">OCTVUL_1B004255</name>
</gene>
<evidence type="ECO:0000313" key="2">
    <source>
        <dbReference type="EMBL" id="CAI9717735.1"/>
    </source>
</evidence>
<evidence type="ECO:0000313" key="3">
    <source>
        <dbReference type="Proteomes" id="UP001162480"/>
    </source>
</evidence>
<organism evidence="2 3">
    <name type="scientific">Octopus vulgaris</name>
    <name type="common">Common octopus</name>
    <dbReference type="NCBI Taxonomy" id="6645"/>
    <lineage>
        <taxon>Eukaryota</taxon>
        <taxon>Metazoa</taxon>
        <taxon>Spiralia</taxon>
        <taxon>Lophotrochozoa</taxon>
        <taxon>Mollusca</taxon>
        <taxon>Cephalopoda</taxon>
        <taxon>Coleoidea</taxon>
        <taxon>Octopodiformes</taxon>
        <taxon>Octopoda</taxon>
        <taxon>Incirrata</taxon>
        <taxon>Octopodidae</taxon>
        <taxon>Octopus</taxon>
    </lineage>
</organism>
<accession>A0AA36AK81</accession>
<dbReference type="Proteomes" id="UP001162480">
    <property type="component" value="Chromosome 2"/>
</dbReference>
<feature type="transmembrane region" description="Helical" evidence="1">
    <location>
        <begin position="90"/>
        <end position="110"/>
    </location>
</feature>
<protein>
    <submittedName>
        <fullName evidence="2">Uncharacterized protein</fullName>
    </submittedName>
</protein>
<name>A0AA36AK81_OCTVU</name>
<proteinExistence type="predicted"/>
<dbReference type="AlphaFoldDB" id="A0AA36AK81"/>
<feature type="transmembrane region" description="Helical" evidence="1">
    <location>
        <begin position="65"/>
        <end position="84"/>
    </location>
</feature>
<keyword evidence="1" id="KW-0472">Membrane</keyword>
<keyword evidence="3" id="KW-1185">Reference proteome</keyword>
<dbReference type="EMBL" id="OX597815">
    <property type="protein sequence ID" value="CAI9717735.1"/>
    <property type="molecule type" value="Genomic_DNA"/>
</dbReference>
<evidence type="ECO:0000256" key="1">
    <source>
        <dbReference type="SAM" id="Phobius"/>
    </source>
</evidence>
<sequence>MTVTLEEIRALEQGISEMLLVEGIKASLGIIHCDDIKTSVECLLNIDNGVVTMHSIGVVSDKDKTFAFAVIHVIDVAAATAAAADVSIVLGLAVILVIVDDVVIVGAILLRSGWRI</sequence>
<keyword evidence="1" id="KW-0812">Transmembrane</keyword>
<reference evidence="2" key="1">
    <citation type="submission" date="2023-08" db="EMBL/GenBank/DDBJ databases">
        <authorList>
            <person name="Alioto T."/>
            <person name="Alioto T."/>
            <person name="Gomez Garrido J."/>
        </authorList>
    </citation>
    <scope>NUCLEOTIDE SEQUENCE</scope>
</reference>
<keyword evidence="1" id="KW-1133">Transmembrane helix</keyword>